<sequence>MAYGSSKINRYNMHQLPPYERMQYQRERRAMAAETAQKQANMANSFANIQSSNVVETGNIVSKIAMSRMSKIA</sequence>
<keyword evidence="2" id="KW-1185">Reference proteome</keyword>
<proteinExistence type="predicted"/>
<evidence type="ECO:0000313" key="2">
    <source>
        <dbReference type="Proteomes" id="UP000194474"/>
    </source>
</evidence>
<accession>A0A1Y6F978</accession>
<protein>
    <submittedName>
        <fullName evidence="1">Uncharacterized protein</fullName>
    </submittedName>
</protein>
<dbReference type="Proteomes" id="UP000194474">
    <property type="component" value="Unassembled WGS sequence"/>
</dbReference>
<gene>
    <name evidence="1" type="ORF">SAMN06295905_1799</name>
</gene>
<name>A0A1Y6F978_9HYPH</name>
<organism evidence="1 2">
    <name type="scientific">Devosia lucknowensis</name>
    <dbReference type="NCBI Taxonomy" id="1096929"/>
    <lineage>
        <taxon>Bacteria</taxon>
        <taxon>Pseudomonadati</taxon>
        <taxon>Pseudomonadota</taxon>
        <taxon>Alphaproteobacteria</taxon>
        <taxon>Hyphomicrobiales</taxon>
        <taxon>Devosiaceae</taxon>
        <taxon>Devosia</taxon>
    </lineage>
</organism>
<reference evidence="2" key="1">
    <citation type="submission" date="2017-04" db="EMBL/GenBank/DDBJ databases">
        <authorList>
            <person name="Varghese N."/>
            <person name="Submissions S."/>
        </authorList>
    </citation>
    <scope>NUCLEOTIDE SEQUENCE [LARGE SCALE GENOMIC DNA]</scope>
</reference>
<dbReference type="EMBL" id="FXWK01000001">
    <property type="protein sequence ID" value="SMQ70151.1"/>
    <property type="molecule type" value="Genomic_DNA"/>
</dbReference>
<evidence type="ECO:0000313" key="1">
    <source>
        <dbReference type="EMBL" id="SMQ70151.1"/>
    </source>
</evidence>
<dbReference type="AlphaFoldDB" id="A0A1Y6F978"/>